<dbReference type="EMBL" id="CAJOBD010008581">
    <property type="protein sequence ID" value="CAF4116106.1"/>
    <property type="molecule type" value="Genomic_DNA"/>
</dbReference>
<feature type="domain" description="Aminoglycoside phosphotransferase" evidence="1">
    <location>
        <begin position="233"/>
        <end position="288"/>
    </location>
</feature>
<dbReference type="Pfam" id="PF01636">
    <property type="entry name" value="APH"/>
    <property type="match status" value="1"/>
</dbReference>
<accession>A0A814H4W7</accession>
<protein>
    <recommendedName>
        <fullName evidence="1">Aminoglycoside phosphotransferase domain-containing protein</fullName>
    </recommendedName>
</protein>
<dbReference type="InterPro" id="IPR051678">
    <property type="entry name" value="AGP_Transferase"/>
</dbReference>
<proteinExistence type="predicted"/>
<dbReference type="InterPro" id="IPR002575">
    <property type="entry name" value="Aminoglycoside_PTrfase"/>
</dbReference>
<dbReference type="PANTHER" id="PTHR21310">
    <property type="entry name" value="AMINOGLYCOSIDE PHOSPHOTRANSFERASE-RELATED-RELATED"/>
    <property type="match status" value="1"/>
</dbReference>
<sequence>MASCPKELERNGPTIGMSFTDEQAGKLFYRYLNKKLNWFESGESGLNNLLFFVECENDENKYVLKICGRSCPKVKTESEVAAINIVHKYTKIPLPKVIAYSSDNNNEFGVEWIVMTRSRGKPLRSSSKTNDIWPDLSIDQQKLIINQLVQYVSQFYNNIPRSNIIGNYKLNGEIASDSVKMGPWNNYKDFYNDRLKCQISILINQSIFEPVRDDIMESIKQFKRINLPSFDYIRNVFTHNDLGVQNLIVDDDYKITGIVDWEWAGSYPISEEYFRSYKPIIYNDQLKNYLYDQLEKHNIPTPKRIENFSLLQKMSDFLQSIAPWYLTDLSNPEHPTVEKELFKARDKVRTLVQQIRQELK</sequence>
<evidence type="ECO:0000313" key="3">
    <source>
        <dbReference type="EMBL" id="CAF4116106.1"/>
    </source>
</evidence>
<organism evidence="2 4">
    <name type="scientific">Rotaria sordida</name>
    <dbReference type="NCBI Taxonomy" id="392033"/>
    <lineage>
        <taxon>Eukaryota</taxon>
        <taxon>Metazoa</taxon>
        <taxon>Spiralia</taxon>
        <taxon>Gnathifera</taxon>
        <taxon>Rotifera</taxon>
        <taxon>Eurotatoria</taxon>
        <taxon>Bdelloidea</taxon>
        <taxon>Philodinida</taxon>
        <taxon>Philodinidae</taxon>
        <taxon>Rotaria</taxon>
    </lineage>
</organism>
<dbReference type="PANTHER" id="PTHR21310:SF15">
    <property type="entry name" value="AMINOGLYCOSIDE PHOSPHOTRANSFERASE DOMAIN-CONTAINING PROTEIN"/>
    <property type="match status" value="1"/>
</dbReference>
<evidence type="ECO:0000259" key="1">
    <source>
        <dbReference type="Pfam" id="PF01636"/>
    </source>
</evidence>
<reference evidence="2" key="1">
    <citation type="submission" date="2021-02" db="EMBL/GenBank/DDBJ databases">
        <authorList>
            <person name="Nowell W R."/>
        </authorList>
    </citation>
    <scope>NUCLEOTIDE SEQUENCE</scope>
</reference>
<dbReference type="SUPFAM" id="SSF56112">
    <property type="entry name" value="Protein kinase-like (PK-like)"/>
    <property type="match status" value="1"/>
</dbReference>
<dbReference type="Proteomes" id="UP000663836">
    <property type="component" value="Unassembled WGS sequence"/>
</dbReference>
<dbReference type="Gene3D" id="3.30.200.20">
    <property type="entry name" value="Phosphorylase Kinase, domain 1"/>
    <property type="match status" value="1"/>
</dbReference>
<gene>
    <name evidence="3" type="ORF">JBS370_LOCUS32418</name>
    <name evidence="2" type="ORF">ZHD862_LOCUS12728</name>
</gene>
<evidence type="ECO:0000313" key="4">
    <source>
        <dbReference type="Proteomes" id="UP000663864"/>
    </source>
</evidence>
<dbReference type="AlphaFoldDB" id="A0A814H4W7"/>
<dbReference type="Proteomes" id="UP000663864">
    <property type="component" value="Unassembled WGS sequence"/>
</dbReference>
<comment type="caution">
    <text evidence="2">The sequence shown here is derived from an EMBL/GenBank/DDBJ whole genome shotgun (WGS) entry which is preliminary data.</text>
</comment>
<dbReference type="EMBL" id="CAJNOT010000507">
    <property type="protein sequence ID" value="CAF1004967.1"/>
    <property type="molecule type" value="Genomic_DNA"/>
</dbReference>
<dbReference type="Gene3D" id="3.90.1200.10">
    <property type="match status" value="1"/>
</dbReference>
<dbReference type="CDD" id="cd05120">
    <property type="entry name" value="APH_ChoK_like"/>
    <property type="match status" value="1"/>
</dbReference>
<evidence type="ECO:0000313" key="2">
    <source>
        <dbReference type="EMBL" id="CAF1004967.1"/>
    </source>
</evidence>
<dbReference type="InterPro" id="IPR011009">
    <property type="entry name" value="Kinase-like_dom_sf"/>
</dbReference>
<name>A0A814H4W7_9BILA</name>